<accession>A0A9D2VLZ2</accession>
<evidence type="ECO:0000313" key="5">
    <source>
        <dbReference type="Proteomes" id="UP000789325"/>
    </source>
</evidence>
<dbReference type="AlphaFoldDB" id="A0A9D2VLZ2"/>
<comment type="similarity">
    <text evidence="1">Belongs to the EamA transporter family.</text>
</comment>
<sequence>MRFGLLGGMLWGLDTVILGIGLAMAPYVGTAEALAFASIAGSFLHDAFCAIWLFGYMGVRGRLKDTVAALKTRHGKFIMLGALLGGPVGMTGYVIAIGNIGAGYTAIISAFYPAVGALLAVFVLKERMRARQFAALFAAIAGVMVMGYVTSGSSEAVNAPLGLAGALLCVLGWGSEAVIVAYGMRDDAVDNETAIQIRETTSALVYGICVLPLFGAWGFTAQAAPSLATGVIALAGLAGATSYVFYYKGIQRIGAARGMALNITYSAWAVVFGLILLGTVPNAVSIVCCVVIMAGTVLAACDWDELLGKRGDAGKKEEDGGAKGTVG</sequence>
<evidence type="ECO:0000256" key="1">
    <source>
        <dbReference type="ARBA" id="ARBA00007362"/>
    </source>
</evidence>
<dbReference type="PANTHER" id="PTHR22911">
    <property type="entry name" value="ACYL-MALONYL CONDENSING ENZYME-RELATED"/>
    <property type="match status" value="1"/>
</dbReference>
<feature type="transmembrane region" description="Helical" evidence="2">
    <location>
        <begin position="133"/>
        <end position="149"/>
    </location>
</feature>
<reference evidence="4" key="2">
    <citation type="submission" date="2021-09" db="EMBL/GenBank/DDBJ databases">
        <authorList>
            <person name="Gilroy R."/>
        </authorList>
    </citation>
    <scope>NUCLEOTIDE SEQUENCE</scope>
    <source>
        <strain evidence="4">USAMLcec12-2067</strain>
    </source>
</reference>
<proteinExistence type="inferred from homology"/>
<feature type="transmembrane region" description="Helical" evidence="2">
    <location>
        <begin position="161"/>
        <end position="182"/>
    </location>
</feature>
<feature type="transmembrane region" description="Helical" evidence="2">
    <location>
        <begin position="34"/>
        <end position="56"/>
    </location>
</feature>
<dbReference type="InterPro" id="IPR000620">
    <property type="entry name" value="EamA_dom"/>
</dbReference>
<keyword evidence="2" id="KW-0812">Transmembrane</keyword>
<dbReference type="SUPFAM" id="SSF103481">
    <property type="entry name" value="Multidrug resistance efflux transporter EmrE"/>
    <property type="match status" value="2"/>
</dbReference>
<evidence type="ECO:0000256" key="2">
    <source>
        <dbReference type="SAM" id="Phobius"/>
    </source>
</evidence>
<feature type="transmembrane region" description="Helical" evidence="2">
    <location>
        <begin position="283"/>
        <end position="301"/>
    </location>
</feature>
<feature type="transmembrane region" description="Helical" evidence="2">
    <location>
        <begin position="227"/>
        <end position="247"/>
    </location>
</feature>
<organism evidence="4 5">
    <name type="scientific">Rubneribacter badeniensis</name>
    <dbReference type="NCBI Taxonomy" id="2070688"/>
    <lineage>
        <taxon>Bacteria</taxon>
        <taxon>Bacillati</taxon>
        <taxon>Actinomycetota</taxon>
        <taxon>Coriobacteriia</taxon>
        <taxon>Eggerthellales</taxon>
        <taxon>Eggerthellaceae</taxon>
        <taxon>Rubneribacter</taxon>
    </lineage>
</organism>
<comment type="caution">
    <text evidence="4">The sequence shown here is derived from an EMBL/GenBank/DDBJ whole genome shotgun (WGS) entry which is preliminary data.</text>
</comment>
<dbReference type="PANTHER" id="PTHR22911:SF137">
    <property type="entry name" value="SOLUTE CARRIER FAMILY 35 MEMBER G2-RELATED"/>
    <property type="match status" value="1"/>
</dbReference>
<evidence type="ECO:0000313" key="4">
    <source>
        <dbReference type="EMBL" id="HJH44154.1"/>
    </source>
</evidence>
<feature type="transmembrane region" description="Helical" evidence="2">
    <location>
        <begin position="7"/>
        <end position="28"/>
    </location>
</feature>
<feature type="domain" description="EamA" evidence="3">
    <location>
        <begin position="4"/>
        <end position="146"/>
    </location>
</feature>
<reference evidence="4" key="1">
    <citation type="journal article" date="2021" name="PeerJ">
        <title>Extensive microbial diversity within the chicken gut microbiome revealed by metagenomics and culture.</title>
        <authorList>
            <person name="Gilroy R."/>
            <person name="Ravi A."/>
            <person name="Getino M."/>
            <person name="Pursley I."/>
            <person name="Horton D.L."/>
            <person name="Alikhan N.F."/>
            <person name="Baker D."/>
            <person name="Gharbi K."/>
            <person name="Hall N."/>
            <person name="Watson M."/>
            <person name="Adriaenssens E.M."/>
            <person name="Foster-Nyarko E."/>
            <person name="Jarju S."/>
            <person name="Secka A."/>
            <person name="Antonio M."/>
            <person name="Oren A."/>
            <person name="Chaudhuri R.R."/>
            <person name="La Ragione R."/>
            <person name="Hildebrand F."/>
            <person name="Pallen M.J."/>
        </authorList>
    </citation>
    <scope>NUCLEOTIDE SEQUENCE</scope>
    <source>
        <strain evidence="4">USAMLcec12-2067</strain>
    </source>
</reference>
<dbReference type="EMBL" id="DYZL01000205">
    <property type="protein sequence ID" value="HJH44154.1"/>
    <property type="molecule type" value="Genomic_DNA"/>
</dbReference>
<evidence type="ECO:0000259" key="3">
    <source>
        <dbReference type="Pfam" id="PF00892"/>
    </source>
</evidence>
<dbReference type="Proteomes" id="UP000789325">
    <property type="component" value="Unassembled WGS sequence"/>
</dbReference>
<gene>
    <name evidence="4" type="ORF">K8V16_10240</name>
</gene>
<dbReference type="GO" id="GO:0016020">
    <property type="term" value="C:membrane"/>
    <property type="evidence" value="ECO:0007669"/>
    <property type="project" value="InterPro"/>
</dbReference>
<name>A0A9D2VLZ2_9ACTN</name>
<keyword evidence="2" id="KW-0472">Membrane</keyword>
<protein>
    <submittedName>
        <fullName evidence="4">DMT family transporter</fullName>
    </submittedName>
</protein>
<dbReference type="InterPro" id="IPR037185">
    <property type="entry name" value="EmrE-like"/>
</dbReference>
<feature type="domain" description="EamA" evidence="3">
    <location>
        <begin position="162"/>
        <end position="299"/>
    </location>
</feature>
<feature type="transmembrane region" description="Helical" evidence="2">
    <location>
        <begin position="102"/>
        <end position="124"/>
    </location>
</feature>
<feature type="transmembrane region" description="Helical" evidence="2">
    <location>
        <begin position="77"/>
        <end position="96"/>
    </location>
</feature>
<dbReference type="Pfam" id="PF00892">
    <property type="entry name" value="EamA"/>
    <property type="match status" value="2"/>
</dbReference>
<keyword evidence="2" id="KW-1133">Transmembrane helix</keyword>
<feature type="transmembrane region" description="Helical" evidence="2">
    <location>
        <begin position="203"/>
        <end position="221"/>
    </location>
</feature>